<evidence type="ECO:0000313" key="2">
    <source>
        <dbReference type="Proteomes" id="UP001234216"/>
    </source>
</evidence>
<dbReference type="EMBL" id="JAUSZV010000005">
    <property type="protein sequence ID" value="MDQ0906751.1"/>
    <property type="molecule type" value="Genomic_DNA"/>
</dbReference>
<protein>
    <submittedName>
        <fullName evidence="1">Uncharacterized protein</fullName>
    </submittedName>
</protein>
<dbReference type="Proteomes" id="UP001234216">
    <property type="component" value="Unassembled WGS sequence"/>
</dbReference>
<comment type="caution">
    <text evidence="1">The sequence shown here is derived from an EMBL/GenBank/DDBJ whole genome shotgun (WGS) entry which is preliminary data.</text>
</comment>
<proteinExistence type="predicted"/>
<reference evidence="1" key="1">
    <citation type="submission" date="2023-07" db="EMBL/GenBank/DDBJ databases">
        <title>Comparative genomics of wheat-associated soil bacteria to identify genetic determinants of phenazine resistance.</title>
        <authorList>
            <person name="Mouncey N."/>
        </authorList>
    </citation>
    <scope>NUCLEOTIDE SEQUENCE</scope>
    <source>
        <strain evidence="1">V4I22</strain>
    </source>
</reference>
<name>A0AAW8F9E0_9ACTN</name>
<sequence length="303" mass="32323">MILSVPCLSNRQMTETDADLGTVTAPSGMLVLGMAGWIDYWPQVGRPLSERARTAMATGGGHLHGPEDCEPSAWMCEAIAVAAAADRPLQVRAQTSASPFDGEPTIAVLEVDLGLPWPGPDDGEPVQLGDLPVDRCGMVLGDAQALDDFTGLDGQSTDGLADVTYWGKYEDTVHAQFGGDRIPQHPSGHGPRGWLDLPLVEAEAVAERLRTWTREGPGNGLMVSVDAHTDFHRFNRAGWSHPLLAGVVDLGGCPVLGLGWDPGDHSIRHRGERAHGQVYPATLEARAGNAVLRWTIPPYAPAL</sequence>
<dbReference type="AlphaFoldDB" id="A0AAW8F9E0"/>
<accession>A0AAW8F9E0</accession>
<organism evidence="1 2">
    <name type="scientific">Streptomyces canus</name>
    <dbReference type="NCBI Taxonomy" id="58343"/>
    <lineage>
        <taxon>Bacteria</taxon>
        <taxon>Bacillati</taxon>
        <taxon>Actinomycetota</taxon>
        <taxon>Actinomycetes</taxon>
        <taxon>Kitasatosporales</taxon>
        <taxon>Streptomycetaceae</taxon>
        <taxon>Streptomyces</taxon>
        <taxon>Streptomyces aurantiacus group</taxon>
    </lineage>
</organism>
<evidence type="ECO:0000313" key="1">
    <source>
        <dbReference type="EMBL" id="MDQ0906751.1"/>
    </source>
</evidence>
<gene>
    <name evidence="1" type="ORF">QFZ22_002736</name>
</gene>